<accession>A0A837DB48</accession>
<dbReference type="Gene3D" id="1.10.490.10">
    <property type="entry name" value="Globins"/>
    <property type="match status" value="1"/>
</dbReference>
<dbReference type="SUPFAM" id="SSF46458">
    <property type="entry name" value="Globin-like"/>
    <property type="match status" value="1"/>
</dbReference>
<dbReference type="InterPro" id="IPR000971">
    <property type="entry name" value="Globin"/>
</dbReference>
<keyword evidence="6" id="KW-0521">NADP</keyword>
<gene>
    <name evidence="14" type="ORF">MINT15_14740</name>
</gene>
<keyword evidence="11" id="KW-0813">Transport</keyword>
<evidence type="ECO:0000256" key="11">
    <source>
        <dbReference type="RuleBase" id="RU000356"/>
    </source>
</evidence>
<dbReference type="Gene3D" id="3.40.50.80">
    <property type="entry name" value="Nucleotide-binding domain of ferredoxin-NADP reductase (FNR) module"/>
    <property type="match status" value="1"/>
</dbReference>
<dbReference type="PRINTS" id="PR00371">
    <property type="entry name" value="FPNCR"/>
</dbReference>
<keyword evidence="7" id="KW-0411">Iron-sulfur</keyword>
<dbReference type="GO" id="GO:0051537">
    <property type="term" value="F:2 iron, 2 sulfur cluster binding"/>
    <property type="evidence" value="ECO:0007669"/>
    <property type="project" value="UniProtKB-KW"/>
</dbReference>
<reference evidence="14 15" key="1">
    <citation type="submission" date="2014-10" db="EMBL/GenBank/DDBJ databases">
        <title>Genome sequence of Micropolyspora internatus JCM3315.</title>
        <authorList>
            <person name="Shin S.-K."/>
            <person name="Yi H."/>
        </authorList>
    </citation>
    <scope>NUCLEOTIDE SEQUENCE [LARGE SCALE GENOMIC DNA]</scope>
    <source>
        <strain evidence="14 15">JCM 3315</strain>
    </source>
</reference>
<feature type="domain" description="Globin" evidence="12">
    <location>
        <begin position="1"/>
        <end position="129"/>
    </location>
</feature>
<feature type="domain" description="FAD-binding FR-type" evidence="13">
    <location>
        <begin position="138"/>
        <end position="238"/>
    </location>
</feature>
<dbReference type="Gene3D" id="2.40.30.10">
    <property type="entry name" value="Translation factors"/>
    <property type="match status" value="1"/>
</dbReference>
<protein>
    <recommendedName>
        <fullName evidence="4">nitric oxide dioxygenase</fullName>
        <ecNumber evidence="4">1.14.12.17</ecNumber>
    </recommendedName>
</protein>
<evidence type="ECO:0000256" key="7">
    <source>
        <dbReference type="ARBA" id="ARBA00023014"/>
    </source>
</evidence>
<dbReference type="GO" id="GO:0020037">
    <property type="term" value="F:heme binding"/>
    <property type="evidence" value="ECO:0007669"/>
    <property type="project" value="InterPro"/>
</dbReference>
<dbReference type="CDD" id="cd19753">
    <property type="entry name" value="Mb-like_oxidoreductase"/>
    <property type="match status" value="1"/>
</dbReference>
<keyword evidence="11" id="KW-0479">Metal-binding</keyword>
<dbReference type="InterPro" id="IPR001709">
    <property type="entry name" value="Flavoprot_Pyr_Nucl_cyt_Rdtase"/>
</dbReference>
<dbReference type="Pfam" id="PF00042">
    <property type="entry name" value="Globin"/>
    <property type="match status" value="1"/>
</dbReference>
<evidence type="ECO:0000256" key="2">
    <source>
        <dbReference type="ARBA" id="ARBA00001974"/>
    </source>
</evidence>
<dbReference type="InterPro" id="IPR050415">
    <property type="entry name" value="MRET"/>
</dbReference>
<keyword evidence="11" id="KW-0349">Heme</keyword>
<evidence type="ECO:0000313" key="14">
    <source>
        <dbReference type="EMBL" id="KHF44592.1"/>
    </source>
</evidence>
<dbReference type="InterPro" id="IPR008333">
    <property type="entry name" value="Cbr1-like_FAD-bd_dom"/>
</dbReference>
<evidence type="ECO:0000256" key="8">
    <source>
        <dbReference type="ARBA" id="ARBA00023027"/>
    </source>
</evidence>
<comment type="cofactor">
    <cofactor evidence="1">
        <name>heme b</name>
        <dbReference type="ChEBI" id="CHEBI:60344"/>
    </cofactor>
</comment>
<sequence>MEHIENSWHLARPYLDEITQQFYRLLFTLAPSARDFFPVTLQAENGRVVRALIRVLRLVNRPDDLIPVLQQLGRDHRKFGLQAAHYEAVGTALLGALKHCLGPAWTPEVERAWAEAYTLVARSMQEAAADAEAEAVEPPYWVGTVTEHHRLSWDLALVRVEPEEEIPYHAGQYLSVAVPQRPRLWRDLSPANAPRPDGSLEFHVRAIDGGWVSRAIVGHTQPGDVWTFGAPMGRLRVDRESGRPVLMIAGGTGVAPLQAIVDDLGRWTDNPEVTLFYGDHYWDDLYALDQLQSFAASNPWLTVWPVVEEPGSVPGVEEGTLAEAVTRRGPWQEHDILVSGPPAMIEATVAALIRTGVHPSQINYDPFLAM</sequence>
<keyword evidence="5" id="KW-0001">2Fe-2S</keyword>
<dbReference type="InterPro" id="IPR017927">
    <property type="entry name" value="FAD-bd_FR_type"/>
</dbReference>
<dbReference type="Proteomes" id="UP000030848">
    <property type="component" value="Unassembled WGS sequence"/>
</dbReference>
<dbReference type="EMBL" id="JRZE01000003">
    <property type="protein sequence ID" value="KHF44592.1"/>
    <property type="molecule type" value="Genomic_DNA"/>
</dbReference>
<evidence type="ECO:0000256" key="6">
    <source>
        <dbReference type="ARBA" id="ARBA00022857"/>
    </source>
</evidence>
<dbReference type="PANTHER" id="PTHR47354">
    <property type="entry name" value="NADH OXIDOREDUCTASE HCR"/>
    <property type="match status" value="1"/>
</dbReference>
<comment type="catalytic activity">
    <reaction evidence="9">
        <text>2 nitric oxide + NADH + 2 O2 = 2 nitrate + NAD(+) + H(+)</text>
        <dbReference type="Rhea" id="RHEA:19469"/>
        <dbReference type="ChEBI" id="CHEBI:15378"/>
        <dbReference type="ChEBI" id="CHEBI:15379"/>
        <dbReference type="ChEBI" id="CHEBI:16480"/>
        <dbReference type="ChEBI" id="CHEBI:17632"/>
        <dbReference type="ChEBI" id="CHEBI:57540"/>
        <dbReference type="ChEBI" id="CHEBI:57945"/>
        <dbReference type="EC" id="1.14.12.17"/>
    </reaction>
</comment>
<keyword evidence="11" id="KW-0561">Oxygen transport</keyword>
<dbReference type="Pfam" id="PF00970">
    <property type="entry name" value="FAD_binding_6"/>
    <property type="match status" value="1"/>
</dbReference>
<comment type="caution">
    <text evidence="14">The sequence shown here is derived from an EMBL/GenBank/DDBJ whole genome shotgun (WGS) entry which is preliminary data.</text>
</comment>
<dbReference type="InterPro" id="IPR012292">
    <property type="entry name" value="Globin/Proto"/>
</dbReference>
<comment type="cofactor">
    <cofactor evidence="2">
        <name>FAD</name>
        <dbReference type="ChEBI" id="CHEBI:57692"/>
    </cofactor>
</comment>
<evidence type="ECO:0000259" key="13">
    <source>
        <dbReference type="PROSITE" id="PS51384"/>
    </source>
</evidence>
<proteinExistence type="inferred from homology"/>
<evidence type="ECO:0000256" key="3">
    <source>
        <dbReference type="ARBA" id="ARBA00006401"/>
    </source>
</evidence>
<dbReference type="InterPro" id="IPR009050">
    <property type="entry name" value="Globin-like_sf"/>
</dbReference>
<dbReference type="GO" id="GO:0008941">
    <property type="term" value="F:nitric oxide dioxygenase NAD(P)H activity"/>
    <property type="evidence" value="ECO:0007669"/>
    <property type="project" value="UniProtKB-EC"/>
</dbReference>
<evidence type="ECO:0000256" key="10">
    <source>
        <dbReference type="ARBA" id="ARBA00049433"/>
    </source>
</evidence>
<evidence type="ECO:0000256" key="5">
    <source>
        <dbReference type="ARBA" id="ARBA00022714"/>
    </source>
</evidence>
<evidence type="ECO:0000256" key="4">
    <source>
        <dbReference type="ARBA" id="ARBA00012229"/>
    </source>
</evidence>
<name>A0A837DB48_9PSEU</name>
<keyword evidence="8" id="KW-0520">NAD</keyword>
<evidence type="ECO:0000313" key="15">
    <source>
        <dbReference type="Proteomes" id="UP000030848"/>
    </source>
</evidence>
<dbReference type="GO" id="GO:0019825">
    <property type="term" value="F:oxygen binding"/>
    <property type="evidence" value="ECO:0007669"/>
    <property type="project" value="InterPro"/>
</dbReference>
<dbReference type="InterPro" id="IPR039261">
    <property type="entry name" value="FNR_nucleotide-bd"/>
</dbReference>
<dbReference type="AlphaFoldDB" id="A0A837DB48"/>
<dbReference type="EC" id="1.14.12.17" evidence="4"/>
<comment type="catalytic activity">
    <reaction evidence="10">
        <text>2 nitric oxide + NADPH + 2 O2 = 2 nitrate + NADP(+) + H(+)</text>
        <dbReference type="Rhea" id="RHEA:19465"/>
        <dbReference type="ChEBI" id="CHEBI:15378"/>
        <dbReference type="ChEBI" id="CHEBI:15379"/>
        <dbReference type="ChEBI" id="CHEBI:16480"/>
        <dbReference type="ChEBI" id="CHEBI:17632"/>
        <dbReference type="ChEBI" id="CHEBI:57783"/>
        <dbReference type="ChEBI" id="CHEBI:58349"/>
        <dbReference type="EC" id="1.14.12.17"/>
    </reaction>
</comment>
<dbReference type="SUPFAM" id="SSF63380">
    <property type="entry name" value="Riboflavin synthase domain-like"/>
    <property type="match status" value="1"/>
</dbReference>
<evidence type="ECO:0000256" key="9">
    <source>
        <dbReference type="ARBA" id="ARBA00048649"/>
    </source>
</evidence>
<evidence type="ECO:0000259" key="12">
    <source>
        <dbReference type="PROSITE" id="PS01033"/>
    </source>
</evidence>
<keyword evidence="11" id="KW-0408">Iron</keyword>
<dbReference type="InterPro" id="IPR001433">
    <property type="entry name" value="OxRdtase_FAD/NAD-bd"/>
</dbReference>
<dbReference type="InterPro" id="IPR017938">
    <property type="entry name" value="Riboflavin_synthase-like_b-brl"/>
</dbReference>
<dbReference type="PROSITE" id="PS51384">
    <property type="entry name" value="FAD_FR"/>
    <property type="match status" value="1"/>
</dbReference>
<organism evidence="14 15">
    <name type="scientific">Saccharomonospora viridis</name>
    <dbReference type="NCBI Taxonomy" id="1852"/>
    <lineage>
        <taxon>Bacteria</taxon>
        <taxon>Bacillati</taxon>
        <taxon>Actinomycetota</taxon>
        <taxon>Actinomycetes</taxon>
        <taxon>Pseudonocardiales</taxon>
        <taxon>Pseudonocardiaceae</taxon>
        <taxon>Saccharomonospora</taxon>
    </lineage>
</organism>
<dbReference type="PANTHER" id="PTHR47354:SF5">
    <property type="entry name" value="PROTEIN RFBI"/>
    <property type="match status" value="1"/>
</dbReference>
<dbReference type="CDD" id="cd06187">
    <property type="entry name" value="O2ase_reductase_like"/>
    <property type="match status" value="1"/>
</dbReference>
<dbReference type="GO" id="GO:0005344">
    <property type="term" value="F:oxygen carrier activity"/>
    <property type="evidence" value="ECO:0007669"/>
    <property type="project" value="UniProtKB-KW"/>
</dbReference>
<comment type="similarity">
    <text evidence="3">In the C-terminal section; belongs to the flavoprotein pyridine nucleotide cytochrome reductase family.</text>
</comment>
<comment type="similarity">
    <text evidence="11">Belongs to the globin family.</text>
</comment>
<dbReference type="SUPFAM" id="SSF52343">
    <property type="entry name" value="Ferredoxin reductase-like, C-terminal NADP-linked domain"/>
    <property type="match status" value="1"/>
</dbReference>
<dbReference type="PROSITE" id="PS01033">
    <property type="entry name" value="GLOBIN"/>
    <property type="match status" value="1"/>
</dbReference>
<evidence type="ECO:0000256" key="1">
    <source>
        <dbReference type="ARBA" id="ARBA00001970"/>
    </source>
</evidence>
<dbReference type="Pfam" id="PF00175">
    <property type="entry name" value="NAD_binding_1"/>
    <property type="match status" value="1"/>
</dbReference>
<dbReference type="PRINTS" id="PR00410">
    <property type="entry name" value="PHEHYDRXLASE"/>
</dbReference>
<dbReference type="OMA" id="RYRCELY"/>